<dbReference type="PANTHER" id="PTHR48081">
    <property type="entry name" value="AB HYDROLASE SUPERFAMILY PROTEIN C4A8.06C"/>
    <property type="match status" value="1"/>
</dbReference>
<reference evidence="3 4" key="1">
    <citation type="journal article" date="2016" name="Front. Microbiol.">
        <title>Genomic Resource of Rice Seed Associated Bacteria.</title>
        <authorList>
            <person name="Midha S."/>
            <person name="Bansal K."/>
            <person name="Sharma S."/>
            <person name="Kumar N."/>
            <person name="Patil P.P."/>
            <person name="Chaudhry V."/>
            <person name="Patil P.B."/>
        </authorList>
    </citation>
    <scope>NUCLEOTIDE SEQUENCE [LARGE SCALE GENOMIC DNA]</scope>
    <source>
        <strain evidence="3 4">RSA3</strain>
    </source>
</reference>
<evidence type="ECO:0000256" key="1">
    <source>
        <dbReference type="ARBA" id="ARBA00022801"/>
    </source>
</evidence>
<dbReference type="Proteomes" id="UP000072189">
    <property type="component" value="Unassembled WGS sequence"/>
</dbReference>
<dbReference type="SUPFAM" id="SSF53474">
    <property type="entry name" value="alpha/beta-Hydrolases"/>
    <property type="match status" value="1"/>
</dbReference>
<protein>
    <recommendedName>
        <fullName evidence="2">Peptidase S9 prolyl oligopeptidase catalytic domain-containing protein</fullName>
    </recommendedName>
</protein>
<dbReference type="RefSeq" id="WP_058614417.1">
    <property type="nucleotide sequence ID" value="NZ_LDRR01000048.1"/>
</dbReference>
<dbReference type="InterPro" id="IPR029058">
    <property type="entry name" value="AB_hydrolase_fold"/>
</dbReference>
<dbReference type="GO" id="GO:0006508">
    <property type="term" value="P:proteolysis"/>
    <property type="evidence" value="ECO:0007669"/>
    <property type="project" value="InterPro"/>
</dbReference>
<evidence type="ECO:0000259" key="2">
    <source>
        <dbReference type="Pfam" id="PF00326"/>
    </source>
</evidence>
<evidence type="ECO:0000313" key="3">
    <source>
        <dbReference type="EMBL" id="KTS10876.1"/>
    </source>
</evidence>
<proteinExistence type="predicted"/>
<dbReference type="PATRIC" id="fig|2033.4.peg.2637"/>
<dbReference type="Pfam" id="PF00326">
    <property type="entry name" value="Peptidase_S9"/>
    <property type="match status" value="1"/>
</dbReference>
<dbReference type="Gene3D" id="3.40.50.1820">
    <property type="entry name" value="alpha/beta hydrolase"/>
    <property type="match status" value="1"/>
</dbReference>
<dbReference type="InterPro" id="IPR050300">
    <property type="entry name" value="GDXG_lipolytic_enzyme"/>
</dbReference>
<dbReference type="InterPro" id="IPR001375">
    <property type="entry name" value="Peptidase_S9_cat"/>
</dbReference>
<feature type="domain" description="Peptidase S9 prolyl oligopeptidase catalytic" evidence="2">
    <location>
        <begin position="98"/>
        <end position="211"/>
    </location>
</feature>
<organism evidence="3 4">
    <name type="scientific">Microbacterium testaceum</name>
    <name type="common">Aureobacterium testaceum</name>
    <name type="synonym">Brevibacterium testaceum</name>
    <dbReference type="NCBI Taxonomy" id="2033"/>
    <lineage>
        <taxon>Bacteria</taxon>
        <taxon>Bacillati</taxon>
        <taxon>Actinomycetota</taxon>
        <taxon>Actinomycetes</taxon>
        <taxon>Micrococcales</taxon>
        <taxon>Microbacteriaceae</taxon>
        <taxon>Microbacterium</taxon>
    </lineage>
</organism>
<sequence>MPHHTPRTEAYGDHPDQWVRIVGDASAELVFCFVHGGYWRPRYTAELMDPLVERIAHGEAGVAAVNIEYRREGDVVAMQADVRTALRRARQLFPDAVRVVVGHSAGGHLALVCADEAELILALAPVTDLVGGYAAHIGSDAVAELMGTSPSESPAAYDAVTPQPSLVPTLVVHGADDDRVPVSHGRDFAQRARETGAPVDLFEFAQLDHMLLIDPDGPHWPALEGWVRSRRHDRRKDAS</sequence>
<comment type="caution">
    <text evidence="3">The sequence shown here is derived from an EMBL/GenBank/DDBJ whole genome shotgun (WGS) entry which is preliminary data.</text>
</comment>
<gene>
    <name evidence="3" type="ORF">RSA3_11330</name>
</gene>
<dbReference type="AlphaFoldDB" id="A0A147F6H0"/>
<accession>A0A147F6H0</accession>
<dbReference type="EMBL" id="LDRV01000069">
    <property type="protein sequence ID" value="KTS10876.1"/>
    <property type="molecule type" value="Genomic_DNA"/>
</dbReference>
<name>A0A147F6H0_MICTE</name>
<dbReference type="GO" id="GO:0008236">
    <property type="term" value="F:serine-type peptidase activity"/>
    <property type="evidence" value="ECO:0007669"/>
    <property type="project" value="InterPro"/>
</dbReference>
<evidence type="ECO:0000313" key="4">
    <source>
        <dbReference type="Proteomes" id="UP000072189"/>
    </source>
</evidence>
<keyword evidence="1" id="KW-0378">Hydrolase</keyword>